<feature type="transmembrane region" description="Helical" evidence="7">
    <location>
        <begin position="235"/>
        <end position="255"/>
    </location>
</feature>
<dbReference type="CTD" id="42656"/>
<evidence type="ECO:0000256" key="6">
    <source>
        <dbReference type="PIRSR" id="PIRSR604254-1"/>
    </source>
</evidence>
<evidence type="ECO:0000256" key="1">
    <source>
        <dbReference type="ARBA" id="ARBA00004141"/>
    </source>
</evidence>
<feature type="transmembrane region" description="Helical" evidence="7">
    <location>
        <begin position="300"/>
        <end position="319"/>
    </location>
</feature>
<sequence length="441" mass="49606">MEGDKSTTILMARDISNEECVVDASIPMGNATESTSDLESPVHSCVESILRSDADDDDEDLIFQEVKMILRKRRGWGPEDSLSANDLDLLEYDDELVEEDDAGCPLPSTPEDTQLIEAEMTEVLKAGVLSDEIDLGALAHNAAEQAEEFVRKVWEASWMVCHYKNLPKWLQDNDFLHRGHRPPLPSFSACFKSIFRVHTETGNIWTHLLGCVAFIGVALYFLSRPSVEIQIQEKIIFGAFFAGAIICLGFSFAFHTLSCHSVEIGRLFSKLDYCGIALLIMGSFVPWLYYGFYCHYQPKVIYLSVVCVLGSLSIIVSLWDKFSEPGLRPLRAGVFMSFGLSGIIPAIHYSLMEGWFSKISQASLGWLILMGLLYILGAMLYALRVPERWFPGKFDIWFQSHQLFHILVIAAAFVHYHGISEMAMYRVTVGECTVPHEPITF</sequence>
<dbReference type="GO" id="GO:0046872">
    <property type="term" value="F:metal ion binding"/>
    <property type="evidence" value="ECO:0007669"/>
    <property type="project" value="UniProtKB-KW"/>
</dbReference>
<dbReference type="GeneID" id="108969036"/>
<evidence type="ECO:0000256" key="4">
    <source>
        <dbReference type="ARBA" id="ARBA00022989"/>
    </source>
</evidence>
<keyword evidence="3 7" id="KW-0812">Transmembrane</keyword>
<dbReference type="InterPro" id="IPR004254">
    <property type="entry name" value="AdipoR/HlyIII-related"/>
</dbReference>
<dbReference type="GO" id="GO:0038023">
    <property type="term" value="F:signaling receptor activity"/>
    <property type="evidence" value="ECO:0007669"/>
    <property type="project" value="TreeGrafter"/>
</dbReference>
<evidence type="ECO:0000256" key="3">
    <source>
        <dbReference type="ARBA" id="ARBA00022692"/>
    </source>
</evidence>
<dbReference type="OrthoDB" id="5585746at2759"/>
<feature type="transmembrane region" description="Helical" evidence="7">
    <location>
        <begin position="204"/>
        <end position="223"/>
    </location>
</feature>
<feature type="binding site" evidence="6">
    <location>
        <position position="401"/>
    </location>
    <ligand>
        <name>Zn(2+)</name>
        <dbReference type="ChEBI" id="CHEBI:29105"/>
    </ligand>
</feature>
<keyword evidence="8" id="KW-0675">Receptor</keyword>
<keyword evidence="6" id="KW-0479">Metal-binding</keyword>
<evidence type="ECO:0000256" key="2">
    <source>
        <dbReference type="ARBA" id="ARBA00007018"/>
    </source>
</evidence>
<organism evidence="8">
    <name type="scientific">Bactrocera latifrons</name>
    <name type="common">Malaysian fruit fly</name>
    <name type="synonym">Chaetodacus latifrons</name>
    <dbReference type="NCBI Taxonomy" id="174628"/>
    <lineage>
        <taxon>Eukaryota</taxon>
        <taxon>Metazoa</taxon>
        <taxon>Ecdysozoa</taxon>
        <taxon>Arthropoda</taxon>
        <taxon>Hexapoda</taxon>
        <taxon>Insecta</taxon>
        <taxon>Pterygota</taxon>
        <taxon>Neoptera</taxon>
        <taxon>Endopterygota</taxon>
        <taxon>Diptera</taxon>
        <taxon>Brachycera</taxon>
        <taxon>Muscomorpha</taxon>
        <taxon>Tephritoidea</taxon>
        <taxon>Tephritidae</taxon>
        <taxon>Bactrocera</taxon>
        <taxon>Bactrocera</taxon>
    </lineage>
</organism>
<dbReference type="PANTHER" id="PTHR20855">
    <property type="entry name" value="ADIPOR/PROGESTIN RECEPTOR-RELATED"/>
    <property type="match status" value="1"/>
</dbReference>
<dbReference type="EMBL" id="GDHF01008555">
    <property type="protein sequence ID" value="JAI43759.1"/>
    <property type="molecule type" value="Transcribed_RNA"/>
</dbReference>
<reference evidence="8" key="1">
    <citation type="submission" date="2015-06" db="EMBL/GenBank/DDBJ databases">
        <authorList>
            <person name="Hoefler B.C."/>
            <person name="Straight P.D."/>
        </authorList>
    </citation>
    <scope>NUCLEOTIDE SEQUENCE</scope>
</reference>
<feature type="binding site" evidence="6">
    <location>
        <position position="405"/>
    </location>
    <ligand>
        <name>Zn(2+)</name>
        <dbReference type="ChEBI" id="CHEBI:29105"/>
    </ligand>
</feature>
<accession>A0A0K8VY50</accession>
<keyword evidence="6" id="KW-0862">Zinc</keyword>
<evidence type="ECO:0000256" key="5">
    <source>
        <dbReference type="ARBA" id="ARBA00023136"/>
    </source>
</evidence>
<dbReference type="AlphaFoldDB" id="A0A0K8VY50"/>
<comment type="similarity">
    <text evidence="2">Belongs to the ADIPOR family.</text>
</comment>
<feature type="transmembrane region" description="Helical" evidence="7">
    <location>
        <begin position="396"/>
        <end position="416"/>
    </location>
</feature>
<evidence type="ECO:0000313" key="8">
    <source>
        <dbReference type="EMBL" id="JAI43759.1"/>
    </source>
</evidence>
<dbReference type="Pfam" id="PF03006">
    <property type="entry name" value="HlyIII"/>
    <property type="match status" value="1"/>
</dbReference>
<name>A0A0K8VY50_BACLA</name>
<protein>
    <submittedName>
        <fullName evidence="8">ADIPOR-like receptor CG5315</fullName>
    </submittedName>
</protein>
<dbReference type="PANTHER" id="PTHR20855:SF52">
    <property type="entry name" value="ADIPONECTIN RECEPTOR PROTEIN"/>
    <property type="match status" value="1"/>
</dbReference>
<keyword evidence="5 7" id="KW-0472">Membrane</keyword>
<comment type="subcellular location">
    <subcellularLocation>
        <location evidence="1">Membrane</location>
        <topology evidence="1">Multi-pass membrane protein</topology>
    </subcellularLocation>
</comment>
<dbReference type="GO" id="GO:0033211">
    <property type="term" value="P:adiponectin-activated signaling pathway"/>
    <property type="evidence" value="ECO:0007669"/>
    <property type="project" value="TreeGrafter"/>
</dbReference>
<proteinExistence type="inferred from homology"/>
<keyword evidence="4 7" id="KW-1133">Transmembrane helix</keyword>
<feature type="binding site" evidence="6">
    <location>
        <position position="255"/>
    </location>
    <ligand>
        <name>Zn(2+)</name>
        <dbReference type="ChEBI" id="CHEBI:29105"/>
    </ligand>
</feature>
<feature type="transmembrane region" description="Helical" evidence="7">
    <location>
        <begin position="364"/>
        <end position="384"/>
    </location>
</feature>
<feature type="transmembrane region" description="Helical" evidence="7">
    <location>
        <begin position="331"/>
        <end position="352"/>
    </location>
</feature>
<dbReference type="GO" id="GO:0005886">
    <property type="term" value="C:plasma membrane"/>
    <property type="evidence" value="ECO:0007669"/>
    <property type="project" value="TreeGrafter"/>
</dbReference>
<evidence type="ECO:0000256" key="7">
    <source>
        <dbReference type="SAM" id="Phobius"/>
    </source>
</evidence>
<feature type="transmembrane region" description="Helical" evidence="7">
    <location>
        <begin position="275"/>
        <end position="293"/>
    </location>
</feature>
<gene>
    <name evidence="8" type="primary">CG5315_1</name>
    <name evidence="8" type="ORF">c0_g2_i2</name>
</gene>